<evidence type="ECO:0000256" key="10">
    <source>
        <dbReference type="PROSITE-ProRule" id="PRU00708"/>
    </source>
</evidence>
<feature type="repeat" description="PPR" evidence="10">
    <location>
        <begin position="269"/>
        <end position="303"/>
    </location>
</feature>
<protein>
    <recommendedName>
        <fullName evidence="9">ATP-dependent (S)-NAD(P)H-hydrate dehydratase</fullName>
        <ecNumber evidence="9">4.2.1.93</ecNumber>
    </recommendedName>
    <alternativeName>
        <fullName evidence="9">ATP-dependent NAD(P)HX dehydratase</fullName>
    </alternativeName>
</protein>
<comment type="catalytic activity">
    <reaction evidence="8 9">
        <text>(6S)-NADPHX + ATP = ADP + phosphate + NADPH + H(+)</text>
        <dbReference type="Rhea" id="RHEA:32231"/>
        <dbReference type="ChEBI" id="CHEBI:15378"/>
        <dbReference type="ChEBI" id="CHEBI:30616"/>
        <dbReference type="ChEBI" id="CHEBI:43474"/>
        <dbReference type="ChEBI" id="CHEBI:57783"/>
        <dbReference type="ChEBI" id="CHEBI:64076"/>
        <dbReference type="ChEBI" id="CHEBI:456216"/>
        <dbReference type="EC" id="4.2.1.93"/>
    </reaction>
</comment>
<name>A0A9Q0KEB2_9MAGN</name>
<proteinExistence type="inferred from homology"/>
<evidence type="ECO:0000256" key="8">
    <source>
        <dbReference type="ARBA" id="ARBA00047472"/>
    </source>
</evidence>
<dbReference type="PROSITE" id="PS51383">
    <property type="entry name" value="YJEF_C_3"/>
    <property type="match status" value="1"/>
</dbReference>
<comment type="similarity">
    <text evidence="9">Belongs to the NnrD/CARKD family.</text>
</comment>
<dbReference type="EC" id="4.2.1.93" evidence="9"/>
<evidence type="ECO:0000256" key="5">
    <source>
        <dbReference type="ARBA" id="ARBA00022857"/>
    </source>
</evidence>
<dbReference type="GO" id="GO:0046496">
    <property type="term" value="P:nicotinamide nucleotide metabolic process"/>
    <property type="evidence" value="ECO:0007669"/>
    <property type="project" value="UniProtKB-UniRule"/>
</dbReference>
<comment type="similarity">
    <text evidence="1">Belongs to the PPR family. PCMP-H subfamily.</text>
</comment>
<dbReference type="InterPro" id="IPR046960">
    <property type="entry name" value="PPR_At4g14850-like_plant"/>
</dbReference>
<dbReference type="InterPro" id="IPR029056">
    <property type="entry name" value="Ribokinase-like"/>
</dbReference>
<evidence type="ECO:0000256" key="4">
    <source>
        <dbReference type="ARBA" id="ARBA00022840"/>
    </source>
</evidence>
<keyword evidence="7 9" id="KW-0456">Lyase</keyword>
<dbReference type="NCBIfam" id="TIGR00196">
    <property type="entry name" value="yjeF_cterm"/>
    <property type="match status" value="1"/>
</dbReference>
<dbReference type="Pfam" id="PF20431">
    <property type="entry name" value="E_motif"/>
    <property type="match status" value="1"/>
</dbReference>
<dbReference type="Gene3D" id="1.25.40.10">
    <property type="entry name" value="Tetratricopeptide repeat domain"/>
    <property type="match status" value="4"/>
</dbReference>
<feature type="repeat" description="PPR" evidence="10">
    <location>
        <begin position="370"/>
        <end position="404"/>
    </location>
</feature>
<dbReference type="InterPro" id="IPR046848">
    <property type="entry name" value="E_motif"/>
</dbReference>
<evidence type="ECO:0000256" key="7">
    <source>
        <dbReference type="ARBA" id="ARBA00023239"/>
    </source>
</evidence>
<dbReference type="NCBIfam" id="TIGR00756">
    <property type="entry name" value="PPR"/>
    <property type="match status" value="4"/>
</dbReference>
<keyword evidence="13" id="KW-1185">Reference proteome</keyword>
<evidence type="ECO:0000313" key="13">
    <source>
        <dbReference type="Proteomes" id="UP001141806"/>
    </source>
</evidence>
<dbReference type="FunFam" id="1.25.40.10:FF:000184">
    <property type="entry name" value="Pentatricopeptide repeat-containing protein, chloroplastic"/>
    <property type="match status" value="1"/>
</dbReference>
<feature type="domain" description="YjeF C-terminal" evidence="11">
    <location>
        <begin position="681"/>
        <end position="989"/>
    </location>
</feature>
<feature type="binding site" evidence="9">
    <location>
        <begin position="847"/>
        <end position="853"/>
    </location>
    <ligand>
        <name>(6S)-NADPHX</name>
        <dbReference type="ChEBI" id="CHEBI:64076"/>
    </ligand>
</feature>
<dbReference type="Pfam" id="PF01256">
    <property type="entry name" value="Carb_kinase"/>
    <property type="match status" value="1"/>
</dbReference>
<feature type="binding site" evidence="9">
    <location>
        <begin position="887"/>
        <end position="891"/>
    </location>
    <ligand>
        <name>ATP</name>
        <dbReference type="ChEBI" id="CHEBI:30616"/>
    </ligand>
</feature>
<dbReference type="HAMAP" id="MF_01965">
    <property type="entry name" value="NADHX_dehydratase"/>
    <property type="match status" value="1"/>
</dbReference>
<comment type="function">
    <text evidence="9">Catalyzes the dehydration of the S-form of NAD(P)HX at the expense of ATP, which is converted to ADP. Together with NAD(P)HX epimerase, which catalyzes the epimerization of the S- and R-forms, the enzyme allows the repair of both epimers of NAD(P)HX, a damaged form of NAD(P)H that is a result of enzymatic or heat-dependent hydration.</text>
</comment>
<dbReference type="AlphaFoldDB" id="A0A9Q0KEB2"/>
<dbReference type="CDD" id="cd01171">
    <property type="entry name" value="YXKO-related"/>
    <property type="match status" value="1"/>
</dbReference>
<feature type="binding site" evidence="9">
    <location>
        <begin position="906"/>
        <end position="915"/>
    </location>
    <ligand>
        <name>ATP</name>
        <dbReference type="ChEBI" id="CHEBI:30616"/>
    </ligand>
</feature>
<comment type="catalytic activity">
    <reaction evidence="9">
        <text>(6S)-NADHX + ATP = ADP + phosphate + NADH + H(+)</text>
        <dbReference type="Rhea" id="RHEA:19017"/>
        <dbReference type="ChEBI" id="CHEBI:15378"/>
        <dbReference type="ChEBI" id="CHEBI:30616"/>
        <dbReference type="ChEBI" id="CHEBI:43474"/>
        <dbReference type="ChEBI" id="CHEBI:57945"/>
        <dbReference type="ChEBI" id="CHEBI:64074"/>
        <dbReference type="ChEBI" id="CHEBI:456216"/>
        <dbReference type="EC" id="4.2.1.93"/>
    </reaction>
</comment>
<evidence type="ECO:0000259" key="11">
    <source>
        <dbReference type="PROSITE" id="PS51383"/>
    </source>
</evidence>
<keyword evidence="6 9" id="KW-0520">NAD</keyword>
<feature type="binding site" evidence="9">
    <location>
        <position position="916"/>
    </location>
    <ligand>
        <name>(6S)-NADPHX</name>
        <dbReference type="ChEBI" id="CHEBI:64076"/>
    </ligand>
</feature>
<dbReference type="FunFam" id="3.40.1190.20:FF:000028">
    <property type="entry name" value="ATP-dependent (S)-NAD(P)H-hydrate dehydratase"/>
    <property type="match status" value="1"/>
</dbReference>
<dbReference type="FunFam" id="1.25.40.10:FF:000427">
    <property type="entry name" value="Pentatricopeptide repeat-containing protein chloroplastic"/>
    <property type="match status" value="1"/>
</dbReference>
<evidence type="ECO:0000313" key="12">
    <source>
        <dbReference type="EMBL" id="KAJ4968746.1"/>
    </source>
</evidence>
<dbReference type="Proteomes" id="UP001141806">
    <property type="component" value="Unassembled WGS sequence"/>
</dbReference>
<feature type="binding site" evidence="9">
    <location>
        <position position="794"/>
    </location>
    <ligand>
        <name>(6S)-NADPHX</name>
        <dbReference type="ChEBI" id="CHEBI:64076"/>
    </ligand>
</feature>
<dbReference type="Pfam" id="PF01535">
    <property type="entry name" value="PPR"/>
    <property type="match status" value="1"/>
</dbReference>
<dbReference type="PROSITE" id="PS51375">
    <property type="entry name" value="PPR"/>
    <property type="match status" value="4"/>
</dbReference>
<dbReference type="Gene3D" id="3.40.1190.20">
    <property type="match status" value="1"/>
</dbReference>
<keyword evidence="9" id="KW-0597">Phosphoprotein</keyword>
<dbReference type="InterPro" id="IPR011990">
    <property type="entry name" value="TPR-like_helical_dom_sf"/>
</dbReference>
<keyword evidence="5" id="KW-0521">NADP</keyword>
<dbReference type="PANTHER" id="PTHR47926">
    <property type="entry name" value="PENTATRICOPEPTIDE REPEAT-CONTAINING PROTEIN"/>
    <property type="match status" value="1"/>
</dbReference>
<dbReference type="GO" id="GO:0009451">
    <property type="term" value="P:RNA modification"/>
    <property type="evidence" value="ECO:0007669"/>
    <property type="project" value="InterPro"/>
</dbReference>
<dbReference type="Pfam" id="PF13041">
    <property type="entry name" value="PPR_2"/>
    <property type="match status" value="4"/>
</dbReference>
<evidence type="ECO:0000256" key="3">
    <source>
        <dbReference type="ARBA" id="ARBA00022741"/>
    </source>
</evidence>
<keyword evidence="2" id="KW-0677">Repeat</keyword>
<dbReference type="PANTHER" id="PTHR47926:SF537">
    <property type="entry name" value="PENTACOTRIPEPTIDE-REPEAT REGION OF PRORP DOMAIN-CONTAINING PROTEIN"/>
    <property type="match status" value="1"/>
</dbReference>
<dbReference type="EMBL" id="JAMYWD010000006">
    <property type="protein sequence ID" value="KAJ4968746.1"/>
    <property type="molecule type" value="Genomic_DNA"/>
</dbReference>
<sequence length="993" mass="109376">MRVGSCEILHLLEICRSMRELKQIHGLMITASHIRDIIPLSRLVDFCANSDSGDPDYAALIFLHIGRPSVYIWNSLIRGRSNGNNPDEALSMYKKMQRRGYSPDHFTFPFVLKACALTNDQNYGMCVHDRIVKTGFESDLYASISLMHMYASCADMEATAQLFDKIPKRNVVAWTTLIAGYVNNNRAGEAVKVFKEMEVQGVQPNDITMVNVLVACAQARDLETGRLIHQRVCQSDSNVILSTAIVDMYAKCGSLKLARELFDKMPQRNIVAWNSMIGAYNQYDRSNEALSLFEDMQYAGFTPDETTLLSVLGACAHHGALSLGQGIHAYIEKTHIGTHVVIGTSLMNMYAKTGETQSALQIFNGLEKKDVTAWTSMIIGLAMHGRGGEALTLFKEMERDKNVIPDHITYIGVLCACSHAGLVNEGQEHFHSMRNLYGITATIPHYGCMVDLLSRAGRLTEAERLIESMPIEPNIAIWSALLNGCEVHNNVSLADRVGNQILQLKPQGGGVYVLLSNIYAKAGRWQAVKMARELMRLKRLQKTHGCSYIEAKSLTIPMTRGGSHTHGKFEIIGRVTYMDRGSKFVGDSCMCTTWGMQVRSTESRTLQVAAEALLRHFVFYCHRMRPQYHALPAIPISISPYCMLDSSAILRRQHFLIRSLVGYSNQTATKVMAGTHLEADAETILKTITPKLDPNLHKGQAGNIAIIGGCREYTGAPYFAAISALKIGADLSHVFCTKDAATVIKSYSPEIIVHPVLEESYNIREGEKRSISAKVLTEVSKWMERFDCLVVGPGLGRDPFLLECVSEILKHARQLKIPFVVDGDGLFLVTNNLDLVSGYHLAVLTPNVNEYKRLVQKVLNCEVSDEGPSEELLSLARRIGGPTILRKGKSDLISDGKTVNMVSTFGSPRRCGGQGDILSGSVAVFSSWACQQLPAAKESSSSTQNPMVLGCIGASALLRKAASVAFTTQKRATLTTDIIECLGKSLEDICPAS</sequence>
<evidence type="ECO:0000256" key="9">
    <source>
        <dbReference type="HAMAP-Rule" id="MF_03157"/>
    </source>
</evidence>
<evidence type="ECO:0000256" key="6">
    <source>
        <dbReference type="ARBA" id="ARBA00023027"/>
    </source>
</evidence>
<gene>
    <name evidence="12" type="ORF">NE237_015447</name>
</gene>
<comment type="cofactor">
    <cofactor evidence="9">
        <name>Mg(2+)</name>
        <dbReference type="ChEBI" id="CHEBI:18420"/>
    </cofactor>
</comment>
<feature type="repeat" description="PPR" evidence="10">
    <location>
        <begin position="69"/>
        <end position="103"/>
    </location>
</feature>
<accession>A0A9Q0KEB2</accession>
<dbReference type="SUPFAM" id="SSF53613">
    <property type="entry name" value="Ribokinase-like"/>
    <property type="match status" value="1"/>
</dbReference>
<dbReference type="InterPro" id="IPR000631">
    <property type="entry name" value="CARKD"/>
</dbReference>
<dbReference type="GO" id="GO:0005524">
    <property type="term" value="F:ATP binding"/>
    <property type="evidence" value="ECO:0007669"/>
    <property type="project" value="UniProtKB-KW"/>
</dbReference>
<dbReference type="GO" id="GO:0047453">
    <property type="term" value="F:ATP-dependent NAD(P)H-hydrate dehydratase activity"/>
    <property type="evidence" value="ECO:0007669"/>
    <property type="project" value="UniProtKB-UniRule"/>
</dbReference>
<dbReference type="GO" id="GO:0003723">
    <property type="term" value="F:RNA binding"/>
    <property type="evidence" value="ECO:0007669"/>
    <property type="project" value="InterPro"/>
</dbReference>
<keyword evidence="4 9" id="KW-0067">ATP-binding</keyword>
<reference evidence="12" key="1">
    <citation type="journal article" date="2023" name="Plant J.">
        <title>The genome of the king protea, Protea cynaroides.</title>
        <authorList>
            <person name="Chang J."/>
            <person name="Duong T.A."/>
            <person name="Schoeman C."/>
            <person name="Ma X."/>
            <person name="Roodt D."/>
            <person name="Barker N."/>
            <person name="Li Z."/>
            <person name="Van de Peer Y."/>
            <person name="Mizrachi E."/>
        </authorList>
    </citation>
    <scope>NUCLEOTIDE SEQUENCE</scope>
    <source>
        <tissue evidence="12">Young leaves</tissue>
    </source>
</reference>
<evidence type="ECO:0000256" key="1">
    <source>
        <dbReference type="ARBA" id="ARBA00006643"/>
    </source>
</evidence>
<organism evidence="12 13">
    <name type="scientific">Protea cynaroides</name>
    <dbReference type="NCBI Taxonomy" id="273540"/>
    <lineage>
        <taxon>Eukaryota</taxon>
        <taxon>Viridiplantae</taxon>
        <taxon>Streptophyta</taxon>
        <taxon>Embryophyta</taxon>
        <taxon>Tracheophyta</taxon>
        <taxon>Spermatophyta</taxon>
        <taxon>Magnoliopsida</taxon>
        <taxon>Proteales</taxon>
        <taxon>Proteaceae</taxon>
        <taxon>Protea</taxon>
    </lineage>
</organism>
<dbReference type="FunFam" id="1.25.40.10:FF:000333">
    <property type="entry name" value="Pentatricopeptide repeat-containing protein"/>
    <property type="match status" value="1"/>
</dbReference>
<dbReference type="InterPro" id="IPR002885">
    <property type="entry name" value="PPR_rpt"/>
</dbReference>
<dbReference type="OrthoDB" id="185373at2759"/>
<comment type="caution">
    <text evidence="12">The sequence shown here is derived from an EMBL/GenBank/DDBJ whole genome shotgun (WGS) entry which is preliminary data.</text>
</comment>
<keyword evidence="3 9" id="KW-0547">Nucleotide-binding</keyword>
<evidence type="ECO:0000256" key="2">
    <source>
        <dbReference type="ARBA" id="ARBA00022737"/>
    </source>
</evidence>
<feature type="repeat" description="PPR" evidence="10">
    <location>
        <begin position="170"/>
        <end position="204"/>
    </location>
</feature>